<feature type="compositionally biased region" description="Basic and acidic residues" evidence="1">
    <location>
        <begin position="492"/>
        <end position="503"/>
    </location>
</feature>
<organism evidence="2 3">
    <name type="scientific">Meristemomyces frigidus</name>
    <dbReference type="NCBI Taxonomy" id="1508187"/>
    <lineage>
        <taxon>Eukaryota</taxon>
        <taxon>Fungi</taxon>
        <taxon>Dikarya</taxon>
        <taxon>Ascomycota</taxon>
        <taxon>Pezizomycotina</taxon>
        <taxon>Dothideomycetes</taxon>
        <taxon>Dothideomycetidae</taxon>
        <taxon>Mycosphaerellales</taxon>
        <taxon>Teratosphaeriaceae</taxon>
        <taxon>Meristemomyces</taxon>
    </lineage>
</organism>
<feature type="compositionally biased region" description="Polar residues" evidence="1">
    <location>
        <begin position="588"/>
        <end position="597"/>
    </location>
</feature>
<accession>A0AAN7YFU9</accession>
<feature type="compositionally biased region" description="Basic residues" evidence="1">
    <location>
        <begin position="103"/>
        <end position="112"/>
    </location>
</feature>
<feature type="compositionally biased region" description="Acidic residues" evidence="1">
    <location>
        <begin position="439"/>
        <end position="448"/>
    </location>
</feature>
<feature type="compositionally biased region" description="Acidic residues" evidence="1">
    <location>
        <begin position="269"/>
        <end position="285"/>
    </location>
</feature>
<dbReference type="Proteomes" id="UP001310890">
    <property type="component" value="Unassembled WGS sequence"/>
</dbReference>
<feature type="compositionally biased region" description="Acidic residues" evidence="1">
    <location>
        <begin position="531"/>
        <end position="548"/>
    </location>
</feature>
<feature type="region of interest" description="Disordered" evidence="1">
    <location>
        <begin position="366"/>
        <end position="657"/>
    </location>
</feature>
<feature type="compositionally biased region" description="Acidic residues" evidence="1">
    <location>
        <begin position="618"/>
        <end position="631"/>
    </location>
</feature>
<protein>
    <submittedName>
        <fullName evidence="2">Uncharacterized protein</fullName>
    </submittedName>
</protein>
<comment type="caution">
    <text evidence="2">The sequence shown here is derived from an EMBL/GenBank/DDBJ whole genome shotgun (WGS) entry which is preliminary data.</text>
</comment>
<proteinExistence type="predicted"/>
<dbReference type="AlphaFoldDB" id="A0AAN7YFU9"/>
<feature type="compositionally biased region" description="Basic and acidic residues" evidence="1">
    <location>
        <begin position="427"/>
        <end position="438"/>
    </location>
</feature>
<evidence type="ECO:0000256" key="1">
    <source>
        <dbReference type="SAM" id="MobiDB-lite"/>
    </source>
</evidence>
<feature type="compositionally biased region" description="Basic residues" evidence="1">
    <location>
        <begin position="554"/>
        <end position="573"/>
    </location>
</feature>
<sequence length="686" mass="74401">MARLRSAPTATASPPRQNTRPALREKTNTTRGAKTGPIYEDDSNTDGLVKDVAPRRGRPKKSVHVPEDLVMSGALTQQISDPPALSTDPLTKSDAPPPTTVKANRRPPRMTRKPIQNEAKSKVLEGLKKRMQEQARREAGEDVEVPAAAETTSMATLPSSDILSVPSGVARSSTLVQHDLLQYNPPASLAPSGKISPGKGDRTSLALQSTFVGRSRPTPAIDTSVLKNFRRRPRQPSMLAVVQGRTASARPSNVTAAVIATMEDPSVYDFDDESGEGENETDFAPDAEGTPLNASKVKRKSAGSSVARKSASKLVHARTSTGNRKRKSDEADLSLGSLSVLRAKRQRPDAAAQIVDGSVLPVQLESSGRRGRLSFNSARDDTPPALDMTDEIQVPNSSQSSPPPAVPGHATEAQRYFDDELVVPSTEEQRPLKPRDALEQEDELDDDLLAGAPNGTMAEPASSSPAREAISSSQLRLREELADPVTQVSPQPERRKPANEKPKHMSTAALQSLLPKRRQPPKPRHRKSEYDFDSQSDIDTEPDDDNALGDEGHRNHRSRRATKVTPAKTRRKATAAQTKSAKPRKSKTAPQSRNSAAAQKPPKTYGRAAAAPTTSDKENEDGFESAEEDVDTSASLPEKSAVHKAAAQSSELEEARRKFAEVDRWDLEFDESWGEGEHRSSSQGWR</sequence>
<dbReference type="EMBL" id="JAVRRL010000037">
    <property type="protein sequence ID" value="KAK5111637.1"/>
    <property type="molecule type" value="Genomic_DNA"/>
</dbReference>
<feature type="compositionally biased region" description="Basic residues" evidence="1">
    <location>
        <begin position="515"/>
        <end position="527"/>
    </location>
</feature>
<gene>
    <name evidence="2" type="ORF">LTR62_004741</name>
</gene>
<evidence type="ECO:0000313" key="3">
    <source>
        <dbReference type="Proteomes" id="UP001310890"/>
    </source>
</evidence>
<feature type="compositionally biased region" description="Low complexity" evidence="1">
    <location>
        <begin position="458"/>
        <end position="473"/>
    </location>
</feature>
<feature type="compositionally biased region" description="Polar residues" evidence="1">
    <location>
        <begin position="8"/>
        <end position="20"/>
    </location>
</feature>
<name>A0AAN7YFU9_9PEZI</name>
<evidence type="ECO:0000313" key="2">
    <source>
        <dbReference type="EMBL" id="KAK5111637.1"/>
    </source>
</evidence>
<feature type="region of interest" description="Disordered" evidence="1">
    <location>
        <begin position="1"/>
        <end position="123"/>
    </location>
</feature>
<reference evidence="2" key="1">
    <citation type="submission" date="2023-08" db="EMBL/GenBank/DDBJ databases">
        <title>Black Yeasts Isolated from many extreme environments.</title>
        <authorList>
            <person name="Coleine C."/>
            <person name="Stajich J.E."/>
            <person name="Selbmann L."/>
        </authorList>
    </citation>
    <scope>NUCLEOTIDE SEQUENCE</scope>
    <source>
        <strain evidence="2">CCFEE 5401</strain>
    </source>
</reference>
<feature type="region of interest" description="Disordered" evidence="1">
    <location>
        <begin position="265"/>
        <end position="331"/>
    </location>
</feature>